<reference evidence="1" key="1">
    <citation type="journal article" date="2019" name="Front. Microbiol.">
        <title>Pandoravirus Celtis Illustrates the Microevolution Processes at Work in the Giant Pandoraviridae Genomes.</title>
        <authorList>
            <person name="Legendre M."/>
            <person name="Alempic J.M."/>
            <person name="Philippe N."/>
            <person name="Lartigue A."/>
            <person name="Jeudy S."/>
            <person name="Poirot O."/>
            <person name="Ta N.T."/>
            <person name="Nin S."/>
            <person name="Coute Y."/>
            <person name="Abergel C."/>
            <person name="Claverie J.M."/>
        </authorList>
    </citation>
    <scope>NUCLEOTIDE SEQUENCE</scope>
</reference>
<organism evidence="1 2">
    <name type="scientific">Pandoravirus celtis</name>
    <dbReference type="NCBI Taxonomy" id="2568002"/>
    <lineage>
        <taxon>Viruses</taxon>
        <taxon>Pandoravirus</taxon>
    </lineage>
</organism>
<gene>
    <name evidence="1" type="ORF">pclt_cds_286</name>
</gene>
<dbReference type="EMBL" id="MK174290">
    <property type="protein sequence ID" value="QBZ80884.1"/>
    <property type="molecule type" value="Genomic_DNA"/>
</dbReference>
<protein>
    <submittedName>
        <fullName evidence="1">Uncharacterized protein</fullName>
    </submittedName>
</protein>
<sequence>MADAALAMSSGMRSWAARSRNHAEKVAVRAGPTGGPPTAARRSPAATVGVTSAVVVAVVFVHSRAHASRLCYFPLSGPRFFGLWSGRCGRPTAATMTAATMSTVPPHYHPWCLAFFSTPHHCRCSPFWRPHIINNNTSLKRRLRHVLLFPSFFAGSQLFFFF</sequence>
<evidence type="ECO:0000313" key="1">
    <source>
        <dbReference type="EMBL" id="QBZ80884.1"/>
    </source>
</evidence>
<name>A0A4D6EGM9_9VIRU</name>
<evidence type="ECO:0000313" key="2">
    <source>
        <dbReference type="Proteomes" id="UP001237152"/>
    </source>
</evidence>
<accession>A0A4D6EGM9</accession>
<dbReference type="Proteomes" id="UP001237152">
    <property type="component" value="Segment"/>
</dbReference>
<proteinExistence type="predicted"/>